<keyword evidence="3" id="KW-1185">Reference proteome</keyword>
<reference evidence="2 3" key="1">
    <citation type="journal article" date="2020" name="ISME J.">
        <title>Uncovering the hidden diversity of litter-decomposition mechanisms in mushroom-forming fungi.</title>
        <authorList>
            <person name="Floudas D."/>
            <person name="Bentzer J."/>
            <person name="Ahren D."/>
            <person name="Johansson T."/>
            <person name="Persson P."/>
            <person name="Tunlid A."/>
        </authorList>
    </citation>
    <scope>NUCLEOTIDE SEQUENCE [LARGE SCALE GENOMIC DNA]</scope>
    <source>
        <strain evidence="2 3">CBS 406.79</strain>
    </source>
</reference>
<evidence type="ECO:0000256" key="1">
    <source>
        <dbReference type="SAM" id="MobiDB-lite"/>
    </source>
</evidence>
<dbReference type="EMBL" id="JAACJN010000355">
    <property type="protein sequence ID" value="KAF5346359.1"/>
    <property type="molecule type" value="Genomic_DNA"/>
</dbReference>
<evidence type="ECO:0008006" key="4">
    <source>
        <dbReference type="Google" id="ProtNLM"/>
    </source>
</evidence>
<dbReference type="InterPro" id="IPR011009">
    <property type="entry name" value="Kinase-like_dom_sf"/>
</dbReference>
<dbReference type="SUPFAM" id="SSF56112">
    <property type="entry name" value="Protein kinase-like (PK-like)"/>
    <property type="match status" value="1"/>
</dbReference>
<gene>
    <name evidence="2" type="ORF">D9757_014808</name>
</gene>
<proteinExistence type="predicted"/>
<evidence type="ECO:0000313" key="2">
    <source>
        <dbReference type="EMBL" id="KAF5346359.1"/>
    </source>
</evidence>
<dbReference type="Proteomes" id="UP000518752">
    <property type="component" value="Unassembled WGS sequence"/>
</dbReference>
<name>A0A8H5CS47_9AGAR</name>
<dbReference type="OrthoDB" id="3250441at2759"/>
<accession>A0A8H5CS47</accession>
<feature type="compositionally biased region" description="Low complexity" evidence="1">
    <location>
        <begin position="215"/>
        <end position="228"/>
    </location>
</feature>
<dbReference type="AlphaFoldDB" id="A0A8H5CS47"/>
<protein>
    <recommendedName>
        <fullName evidence="4">Protein kinase domain-containing protein</fullName>
    </recommendedName>
</protein>
<evidence type="ECO:0000313" key="3">
    <source>
        <dbReference type="Proteomes" id="UP000518752"/>
    </source>
</evidence>
<organism evidence="2 3">
    <name type="scientific">Collybiopsis confluens</name>
    <dbReference type="NCBI Taxonomy" id="2823264"/>
    <lineage>
        <taxon>Eukaryota</taxon>
        <taxon>Fungi</taxon>
        <taxon>Dikarya</taxon>
        <taxon>Basidiomycota</taxon>
        <taxon>Agaricomycotina</taxon>
        <taxon>Agaricomycetes</taxon>
        <taxon>Agaricomycetidae</taxon>
        <taxon>Agaricales</taxon>
        <taxon>Marasmiineae</taxon>
        <taxon>Omphalotaceae</taxon>
        <taxon>Collybiopsis</taxon>
    </lineage>
</organism>
<sequence length="815" mass="90314">MPLYISVHRALDWHQILLIPTAQTMRLVIPYLGDFMMERTKNGEYRPWNKLRDGLLRGLEGLQAGEVFTYRLLTSPHNPKSSPIVVHDGERVRVFVRPYSNIPYFRSHVSPFAVLVNALRTLEDWDPQKFTPIWRHQLKPDIGAVEELMLRALLGVPARDEPVPGSPPESASVPPLPAVIDPSIRELAELFGTFVDLFHNLMFVGRTLASSRASRSLLTRSRRLSSPDSSRRSNPGVIPEPQNSPSPPSRNQATKTTGMLQFVPKIGGSGTSSRSQAVALSKETIPRIMCFITNSSRPSSPSEAELEMATVLLLTTHYVLDVVARLECAVVLYGIGRRIVPPEPAASPRQRSLTPIVEDADAIDAREDIAQLAQQRRSPSTGATNAYLLSDQVVGHLAAAYNYRPPELAPPPPAIYHPTFARFRREMATPAESMEFTPVEVSRAWEIIDASLRLYPNEGERRDKIRNILAFNGQPFWNGLEIPVNETTIKSDGGNTLFIDFGIPVVYPGLGELKNGLGEGGCDPSDQVHGGYIKVVSSKQRLACVYVGPQSPASSPSPAPGRGRSDLEIVIREVAKLLRTFDNSLQDLRAHYVALKSKLSAPNPTIPSPSRLTWAPGQGRLPQRTPSTRSFTTKERDQYQLSYKSRLTNDITKTNVVVKFTHRYGETGHCLLAEAGLAPPIHYCAFEESIGLWVIVMEYVPDQVCNGKLTEGEGTSLSRAIDFLHLKNLVFGDLRESNVIVSQPGESICLVDFEWCGPCEDVLDSQGNVLEYRVRYPTSISLDAGITSADGVTREGAIMKEHDIFRLHYMTLPIR</sequence>
<feature type="region of interest" description="Disordered" evidence="1">
    <location>
        <begin position="215"/>
        <end position="254"/>
    </location>
</feature>
<comment type="caution">
    <text evidence="2">The sequence shown here is derived from an EMBL/GenBank/DDBJ whole genome shotgun (WGS) entry which is preliminary data.</text>
</comment>